<evidence type="ECO:0000313" key="12">
    <source>
        <dbReference type="Proteomes" id="UP000790347"/>
    </source>
</evidence>
<dbReference type="PANTHER" id="PTHR46685:SF1">
    <property type="entry name" value="SMALL RIBOSOMAL SUBUNIT PROTEIN US15M"/>
    <property type="match status" value="1"/>
</dbReference>
<dbReference type="Gene3D" id="1.10.287.10">
    <property type="entry name" value="S15/NS1, RNA-binding"/>
    <property type="match status" value="1"/>
</dbReference>
<dbReference type="GO" id="GO:0003735">
    <property type="term" value="F:structural constituent of ribosome"/>
    <property type="evidence" value="ECO:0007669"/>
    <property type="project" value="InterPro"/>
</dbReference>
<comment type="caution">
    <text evidence="11">The sequence shown here is derived from an EMBL/GenBank/DDBJ whole genome shotgun (WGS) entry which is preliminary data.</text>
</comment>
<dbReference type="InterPro" id="IPR000589">
    <property type="entry name" value="Ribosomal_uS15"/>
</dbReference>
<comment type="subcellular location">
    <subcellularLocation>
        <location evidence="1">Mitochondrion</location>
    </subcellularLocation>
</comment>
<keyword evidence="4 9" id="KW-0689">Ribosomal protein</keyword>
<keyword evidence="12" id="KW-1185">Reference proteome</keyword>
<dbReference type="SUPFAM" id="SSF47060">
    <property type="entry name" value="S15/NS1 RNA-binding domain"/>
    <property type="match status" value="1"/>
</dbReference>
<proteinExistence type="inferred from homology"/>
<dbReference type="GO" id="GO:0005763">
    <property type="term" value="C:mitochondrial small ribosomal subunit"/>
    <property type="evidence" value="ECO:0007669"/>
    <property type="project" value="TreeGrafter"/>
</dbReference>
<sequence>MQRITQILQYSPKIRIQSMISIVLNSNQCLNNESSSQSLLNYNSRRFGRRYRRWYHWPNDFLPFQWEREKLDPPYLRTGDAVRDIGFWDPQDLIPGAQYSNVLKDAPEIVRRQFSLGFAERATVVAHQRDKILDLVRRHPLDKMSPEVKVAEYTVNIRNNLRHFIKIDKYDAKRKIQQETLKNRRAKLLNEIYYQDRERYNRLIRLLGITHVVPKLGEITHKPTRKGEIRRLTREYCERIKERKLEEYHAELKEKQTTLDDEKRRIDEIIQKDGKYLGIVNQGLNNNK</sequence>
<evidence type="ECO:0000256" key="10">
    <source>
        <dbReference type="SAM" id="Coils"/>
    </source>
</evidence>
<evidence type="ECO:0000256" key="9">
    <source>
        <dbReference type="RuleBase" id="RU003919"/>
    </source>
</evidence>
<comment type="similarity">
    <text evidence="2 9">Belongs to the universal ribosomal protein uS15 family.</text>
</comment>
<dbReference type="AlphaFoldDB" id="A0A922L3B5"/>
<feature type="coiled-coil region" evidence="10">
    <location>
        <begin position="245"/>
        <end position="272"/>
    </location>
</feature>
<dbReference type="EMBL" id="ASGP02000004">
    <property type="protein sequence ID" value="KAH9511791.1"/>
    <property type="molecule type" value="Genomic_DNA"/>
</dbReference>
<dbReference type="GO" id="GO:0032543">
    <property type="term" value="P:mitochondrial translation"/>
    <property type="evidence" value="ECO:0007669"/>
    <property type="project" value="TreeGrafter"/>
</dbReference>
<evidence type="ECO:0000256" key="1">
    <source>
        <dbReference type="ARBA" id="ARBA00004173"/>
    </source>
</evidence>
<evidence type="ECO:0000256" key="8">
    <source>
        <dbReference type="ARBA" id="ARBA00035528"/>
    </source>
</evidence>
<organism evidence="11 12">
    <name type="scientific">Dermatophagoides farinae</name>
    <name type="common">American house dust mite</name>
    <dbReference type="NCBI Taxonomy" id="6954"/>
    <lineage>
        <taxon>Eukaryota</taxon>
        <taxon>Metazoa</taxon>
        <taxon>Ecdysozoa</taxon>
        <taxon>Arthropoda</taxon>
        <taxon>Chelicerata</taxon>
        <taxon>Arachnida</taxon>
        <taxon>Acari</taxon>
        <taxon>Acariformes</taxon>
        <taxon>Sarcoptiformes</taxon>
        <taxon>Astigmata</taxon>
        <taxon>Psoroptidia</taxon>
        <taxon>Analgoidea</taxon>
        <taxon>Pyroglyphidae</taxon>
        <taxon>Dermatophagoidinae</taxon>
        <taxon>Dermatophagoides</taxon>
    </lineage>
</organism>
<keyword evidence="3" id="KW-0809">Transit peptide</keyword>
<reference evidence="11" key="2">
    <citation type="journal article" date="2022" name="Res Sq">
        <title>Comparative Genomics Reveals Insights into the Divergent Evolution of Astigmatic Mites and Household Pest Adaptations.</title>
        <authorList>
            <person name="Xiong Q."/>
            <person name="Wan A.T.-Y."/>
            <person name="Liu X.-Y."/>
            <person name="Fung C.S.-H."/>
            <person name="Xiao X."/>
            <person name="Malainual N."/>
            <person name="Hou J."/>
            <person name="Wang L."/>
            <person name="Wang M."/>
            <person name="Yang K."/>
            <person name="Cui Y."/>
            <person name="Leung E."/>
            <person name="Nong W."/>
            <person name="Shin S.-K."/>
            <person name="Au S."/>
            <person name="Jeong K.Y."/>
            <person name="Chew F.T."/>
            <person name="Hui J."/>
            <person name="Leung T.F."/>
            <person name="Tungtrongchitr A."/>
            <person name="Zhong N."/>
            <person name="Liu Z."/>
            <person name="Tsui S."/>
        </authorList>
    </citation>
    <scope>NUCLEOTIDE SEQUENCE</scope>
    <source>
        <strain evidence="11">Derf</strain>
        <tissue evidence="11">Whole organism</tissue>
    </source>
</reference>
<keyword evidence="5" id="KW-0496">Mitochondrion</keyword>
<name>A0A922L3B5_DERFA</name>
<dbReference type="InterPro" id="IPR052137">
    <property type="entry name" value="uS15_ribosomal"/>
</dbReference>
<evidence type="ECO:0000256" key="4">
    <source>
        <dbReference type="ARBA" id="ARBA00022980"/>
    </source>
</evidence>
<accession>A0A922L3B5</accession>
<dbReference type="PANTHER" id="PTHR46685">
    <property type="entry name" value="28S RIBOSOMAL PROTEIN S15, MITOCHONDRIAL"/>
    <property type="match status" value="1"/>
</dbReference>
<gene>
    <name evidence="11" type="primary">MRPS15</name>
    <name evidence="11" type="ORF">DERF_010219</name>
</gene>
<dbReference type="GO" id="GO:0003723">
    <property type="term" value="F:RNA binding"/>
    <property type="evidence" value="ECO:0007669"/>
    <property type="project" value="TreeGrafter"/>
</dbReference>
<reference evidence="11" key="1">
    <citation type="submission" date="2013-05" db="EMBL/GenBank/DDBJ databases">
        <authorList>
            <person name="Yim A.K.Y."/>
            <person name="Chan T.F."/>
            <person name="Ji K.M."/>
            <person name="Liu X.Y."/>
            <person name="Zhou J.W."/>
            <person name="Li R.Q."/>
            <person name="Yang K.Y."/>
            <person name="Li J."/>
            <person name="Li M."/>
            <person name="Law P.T.W."/>
            <person name="Wu Y.L."/>
            <person name="Cai Z.L."/>
            <person name="Qin H."/>
            <person name="Bao Y."/>
            <person name="Leung R.K.K."/>
            <person name="Ng P.K.S."/>
            <person name="Zou J."/>
            <person name="Zhong X.J."/>
            <person name="Ran P.X."/>
            <person name="Zhong N.S."/>
            <person name="Liu Z.G."/>
            <person name="Tsui S.K.W."/>
        </authorList>
    </citation>
    <scope>NUCLEOTIDE SEQUENCE</scope>
    <source>
        <strain evidence="11">Derf</strain>
        <tissue evidence="11">Whole organism</tissue>
    </source>
</reference>
<evidence type="ECO:0000256" key="6">
    <source>
        <dbReference type="ARBA" id="ARBA00023274"/>
    </source>
</evidence>
<dbReference type="Pfam" id="PF00312">
    <property type="entry name" value="Ribosomal_S15"/>
    <property type="match status" value="1"/>
</dbReference>
<evidence type="ECO:0000256" key="3">
    <source>
        <dbReference type="ARBA" id="ARBA00022946"/>
    </source>
</evidence>
<dbReference type="InterPro" id="IPR009068">
    <property type="entry name" value="uS15_NS1_RNA-bd_sf"/>
</dbReference>
<protein>
    <recommendedName>
        <fullName evidence="7">Small ribosomal subunit protein uS15m</fullName>
    </recommendedName>
    <alternativeName>
        <fullName evidence="8">28S ribosomal protein S15, mitochondrial</fullName>
    </alternativeName>
</protein>
<evidence type="ECO:0000256" key="7">
    <source>
        <dbReference type="ARBA" id="ARBA00035249"/>
    </source>
</evidence>
<dbReference type="SMART" id="SM01387">
    <property type="entry name" value="Ribosomal_S15"/>
    <property type="match status" value="1"/>
</dbReference>
<evidence type="ECO:0000256" key="5">
    <source>
        <dbReference type="ARBA" id="ARBA00023128"/>
    </source>
</evidence>
<dbReference type="Proteomes" id="UP000790347">
    <property type="component" value="Unassembled WGS sequence"/>
</dbReference>
<evidence type="ECO:0000313" key="11">
    <source>
        <dbReference type="EMBL" id="KAH9511791.1"/>
    </source>
</evidence>
<evidence type="ECO:0000256" key="2">
    <source>
        <dbReference type="ARBA" id="ARBA00008434"/>
    </source>
</evidence>
<keyword evidence="6 9" id="KW-0687">Ribonucleoprotein</keyword>
<keyword evidence="10" id="KW-0175">Coiled coil</keyword>